<evidence type="ECO:0000256" key="2">
    <source>
        <dbReference type="ARBA" id="ARBA00022729"/>
    </source>
</evidence>
<accession>A0ABP0GCR4</accession>
<evidence type="ECO:0000256" key="4">
    <source>
        <dbReference type="SAM" id="SignalP"/>
    </source>
</evidence>
<evidence type="ECO:0000256" key="1">
    <source>
        <dbReference type="ARBA" id="ARBA00010246"/>
    </source>
</evidence>
<sequence>MLYLFLLSQVLSFALIASATWRFSPQGLPPFHFLDLDQGIKYFWPSADNLHIYGIDQNNFNWTIPDDCQSQDLDNGIILSCKRNGKYQIGIDQASCTNCGQDGVAVIRVEEAPDCYLWSIMPVQKGINQKLQIYVVPRRNWKQAIESRTSSIYTRIFHAHGEQPILKTVANTEFTIVSTEYNTSSDMWEIEVPSDELRWSAYVKVSSLHVSPVLGCSIFTTFVFIKETQKMLAPTPPEPVILLKGENDMIGRIYYHSCFPHRAVMITQDRVLFTDDEFSSTNNLTISSQLSQNHDDCD</sequence>
<proteinExistence type="inferred from homology"/>
<reference evidence="5 6" key="1">
    <citation type="submission" date="2024-02" db="EMBL/GenBank/DDBJ databases">
        <authorList>
            <person name="Daric V."/>
            <person name="Darras S."/>
        </authorList>
    </citation>
    <scope>NUCLEOTIDE SEQUENCE [LARGE SCALE GENOMIC DNA]</scope>
</reference>
<gene>
    <name evidence="5" type="ORF">CVLEPA_LOCUS20430</name>
</gene>
<keyword evidence="3" id="KW-0325">Glycoprotein</keyword>
<keyword evidence="6" id="KW-1185">Reference proteome</keyword>
<keyword evidence="2 4" id="KW-0732">Signal</keyword>
<comment type="similarity">
    <text evidence="1">Belongs to the CATSPERD family.</text>
</comment>
<name>A0ABP0GCR4_CLALP</name>
<evidence type="ECO:0000313" key="6">
    <source>
        <dbReference type="Proteomes" id="UP001642483"/>
    </source>
</evidence>
<dbReference type="InterPro" id="IPR028751">
    <property type="entry name" value="CATSPERD/E"/>
</dbReference>
<dbReference type="EMBL" id="CAWYQH010000108">
    <property type="protein sequence ID" value="CAK8688409.1"/>
    <property type="molecule type" value="Genomic_DNA"/>
</dbReference>
<organism evidence="5 6">
    <name type="scientific">Clavelina lepadiformis</name>
    <name type="common">Light-bulb sea squirt</name>
    <name type="synonym">Ascidia lepadiformis</name>
    <dbReference type="NCBI Taxonomy" id="159417"/>
    <lineage>
        <taxon>Eukaryota</taxon>
        <taxon>Metazoa</taxon>
        <taxon>Chordata</taxon>
        <taxon>Tunicata</taxon>
        <taxon>Ascidiacea</taxon>
        <taxon>Aplousobranchia</taxon>
        <taxon>Clavelinidae</taxon>
        <taxon>Clavelina</taxon>
    </lineage>
</organism>
<dbReference type="PANTHER" id="PTHR33722:SF1">
    <property type="entry name" value="CATION CHANNEL SPERM-ASSOCIATED AUXILIARY SUBUNIT DELTA"/>
    <property type="match status" value="1"/>
</dbReference>
<protein>
    <submittedName>
        <fullName evidence="5">Uncharacterized protein</fullName>
    </submittedName>
</protein>
<comment type="caution">
    <text evidence="5">The sequence shown here is derived from an EMBL/GenBank/DDBJ whole genome shotgun (WGS) entry which is preliminary data.</text>
</comment>
<dbReference type="Proteomes" id="UP001642483">
    <property type="component" value="Unassembled WGS sequence"/>
</dbReference>
<evidence type="ECO:0000256" key="3">
    <source>
        <dbReference type="ARBA" id="ARBA00023180"/>
    </source>
</evidence>
<dbReference type="PANTHER" id="PTHR33722">
    <property type="entry name" value="CATION CHANNEL SPERM-ASSOCIATED PROTEIN SUBUNIT DELTA-RELATED"/>
    <property type="match status" value="1"/>
</dbReference>
<feature type="chain" id="PRO_5045436768" evidence="4">
    <location>
        <begin position="20"/>
        <end position="298"/>
    </location>
</feature>
<feature type="signal peptide" evidence="4">
    <location>
        <begin position="1"/>
        <end position="19"/>
    </location>
</feature>
<evidence type="ECO:0000313" key="5">
    <source>
        <dbReference type="EMBL" id="CAK8688409.1"/>
    </source>
</evidence>